<evidence type="ECO:0000256" key="3">
    <source>
        <dbReference type="ARBA" id="ARBA00024018"/>
    </source>
</evidence>
<feature type="domain" description="FAD-binding" evidence="4">
    <location>
        <begin position="420"/>
        <end position="466"/>
    </location>
</feature>
<proteinExistence type="inferred from homology"/>
<dbReference type="SUPFAM" id="SSF51905">
    <property type="entry name" value="FAD/NAD(P)-binding domain"/>
    <property type="match status" value="2"/>
</dbReference>
<evidence type="ECO:0000256" key="2">
    <source>
        <dbReference type="ARBA" id="ARBA00023033"/>
    </source>
</evidence>
<name>A0AAD5IYF5_ACENE</name>
<dbReference type="PANTHER" id="PTHR45934">
    <property type="entry name" value="FAD/NAD(P)-BINDING OXIDOREDUCTASE FAMILY PROTEIN"/>
    <property type="match status" value="1"/>
</dbReference>
<dbReference type="Gene3D" id="3.50.50.60">
    <property type="entry name" value="FAD/NAD(P)-binding domain"/>
    <property type="match status" value="2"/>
</dbReference>
<keyword evidence="2" id="KW-0503">Monooxygenase</keyword>
<dbReference type="InterPro" id="IPR044560">
    <property type="entry name" value="MOase"/>
</dbReference>
<organism evidence="5 6">
    <name type="scientific">Acer negundo</name>
    <name type="common">Box elder</name>
    <dbReference type="NCBI Taxonomy" id="4023"/>
    <lineage>
        <taxon>Eukaryota</taxon>
        <taxon>Viridiplantae</taxon>
        <taxon>Streptophyta</taxon>
        <taxon>Embryophyta</taxon>
        <taxon>Tracheophyta</taxon>
        <taxon>Spermatophyta</taxon>
        <taxon>Magnoliopsida</taxon>
        <taxon>eudicotyledons</taxon>
        <taxon>Gunneridae</taxon>
        <taxon>Pentapetalae</taxon>
        <taxon>rosids</taxon>
        <taxon>malvids</taxon>
        <taxon>Sapindales</taxon>
        <taxon>Sapindaceae</taxon>
        <taxon>Hippocastanoideae</taxon>
        <taxon>Acereae</taxon>
        <taxon>Acer</taxon>
    </lineage>
</organism>
<dbReference type="GO" id="GO:0071949">
    <property type="term" value="F:FAD binding"/>
    <property type="evidence" value="ECO:0007669"/>
    <property type="project" value="InterPro"/>
</dbReference>
<feature type="domain" description="FAD-binding" evidence="4">
    <location>
        <begin position="6"/>
        <end position="330"/>
    </location>
</feature>
<keyword evidence="6" id="KW-1185">Reference proteome</keyword>
<dbReference type="Proteomes" id="UP001064489">
    <property type="component" value="Chromosome 4"/>
</dbReference>
<reference evidence="5" key="2">
    <citation type="submission" date="2023-02" db="EMBL/GenBank/DDBJ databases">
        <authorList>
            <person name="Swenson N.G."/>
            <person name="Wegrzyn J.L."/>
            <person name="Mcevoy S.L."/>
        </authorList>
    </citation>
    <scope>NUCLEOTIDE SEQUENCE</scope>
    <source>
        <strain evidence="5">91603</strain>
        <tissue evidence="5">Leaf</tissue>
    </source>
</reference>
<evidence type="ECO:0000259" key="4">
    <source>
        <dbReference type="Pfam" id="PF01494"/>
    </source>
</evidence>
<comment type="caution">
    <text evidence="5">The sequence shown here is derived from an EMBL/GenBank/DDBJ whole genome shotgun (WGS) entry which is preliminary data.</text>
</comment>
<dbReference type="InterPro" id="IPR036188">
    <property type="entry name" value="FAD/NAD-bd_sf"/>
</dbReference>
<gene>
    <name evidence="5" type="ORF">LWI28_010200</name>
</gene>
<evidence type="ECO:0000256" key="1">
    <source>
        <dbReference type="ARBA" id="ARBA00023002"/>
    </source>
</evidence>
<evidence type="ECO:0000313" key="6">
    <source>
        <dbReference type="Proteomes" id="UP001064489"/>
    </source>
</evidence>
<dbReference type="InterPro" id="IPR002938">
    <property type="entry name" value="FAD-bd"/>
</dbReference>
<dbReference type="PRINTS" id="PR00420">
    <property type="entry name" value="RNGMNOXGNASE"/>
</dbReference>
<keyword evidence="1" id="KW-0560">Oxidoreductase</keyword>
<accession>A0AAD5IYF5</accession>
<evidence type="ECO:0000313" key="5">
    <source>
        <dbReference type="EMBL" id="KAI9181005.1"/>
    </source>
</evidence>
<reference evidence="5" key="1">
    <citation type="journal article" date="2022" name="Plant J.">
        <title>Strategies of tolerance reflected in two North American maple genomes.</title>
        <authorList>
            <person name="McEvoy S.L."/>
            <person name="Sezen U.U."/>
            <person name="Trouern-Trend A."/>
            <person name="McMahon S.M."/>
            <person name="Schaberg P.G."/>
            <person name="Yang J."/>
            <person name="Wegrzyn J.L."/>
            <person name="Swenson N.G."/>
        </authorList>
    </citation>
    <scope>NUCLEOTIDE SEQUENCE</scope>
    <source>
        <strain evidence="5">91603</strain>
    </source>
</reference>
<protein>
    <recommendedName>
        <fullName evidence="4">FAD-binding domain-containing protein</fullName>
    </recommendedName>
</protein>
<dbReference type="PANTHER" id="PTHR45934:SF1">
    <property type="entry name" value="OS04G0423100 PROTEIN"/>
    <property type="match status" value="1"/>
</dbReference>
<dbReference type="AlphaFoldDB" id="A0AAD5IYF5"/>
<dbReference type="EMBL" id="JAJSOW010000101">
    <property type="protein sequence ID" value="KAI9181005.1"/>
    <property type="molecule type" value="Genomic_DNA"/>
</dbReference>
<dbReference type="Pfam" id="PF01494">
    <property type="entry name" value="FAD_binding_3"/>
    <property type="match status" value="2"/>
</dbReference>
<sequence length="547" mass="60228">MVEEEEVVIVGAGIAGLATAVALKRLGIRALLLERAESLRSTGATLTLFSNAWLAVDALAVSHKLTSIYSPVKRALVTNIQTGATQEVSFAKSGPRSVHRKSLLETLANELPIDTIRFSSKVASVETQTQENSPITIIHLNDGTVIKAKMLIGCDGVHSMVGNWLGLATPFDSGRSRIRGLAVFPQGHGLNHEFRQFVDVGMRAGFVPLTDKDIYWFFVGQSPPNGENLAGNPEQIQRELLDNYGKHLPPLYLDVVRHCDLSTLTRAPLMFRKPWDIMFKKLSKDNITVAGDAMHPMTPDLGQGGCAALEDAVVLGRHIGEVLKTKNGKLDSRDIGEAIDGYVKERRWRVTWLVAGSYISGWAQQGGSNWWMKFVRDVVFYRFLFSKFVDAAYYDCGKLPSVSISSESKSTSKLDEVSKTKDNITVAGDAMHPMTPDLGQGGCAALEDAVVLGRHIGEVLKTKNGKLDSRDIGEAIDGYVKEKRWRVTWLVAGSYLSGWAQLVKKFFRDVVFYRFLFSKFVSAAYYDCGKLPSVSISIESKSSSKID</sequence>
<comment type="similarity">
    <text evidence="3">Belongs to the 3-hydroxybenzoate 6-hydroxylase family.</text>
</comment>
<dbReference type="GO" id="GO:0004497">
    <property type="term" value="F:monooxygenase activity"/>
    <property type="evidence" value="ECO:0007669"/>
    <property type="project" value="UniProtKB-KW"/>
</dbReference>